<dbReference type="InterPro" id="IPR002509">
    <property type="entry name" value="NODB_dom"/>
</dbReference>
<evidence type="ECO:0000313" key="3">
    <source>
        <dbReference type="Proteomes" id="UP000315471"/>
    </source>
</evidence>
<name>A0A5C6E6W5_9BACT</name>
<comment type="caution">
    <text evidence="2">The sequence shown here is derived from an EMBL/GenBank/DDBJ whole genome shotgun (WGS) entry which is preliminary data.</text>
</comment>
<keyword evidence="3" id="KW-1185">Reference proteome</keyword>
<evidence type="ECO:0000259" key="1">
    <source>
        <dbReference type="PROSITE" id="PS51677"/>
    </source>
</evidence>
<dbReference type="GO" id="GO:0005975">
    <property type="term" value="P:carbohydrate metabolic process"/>
    <property type="evidence" value="ECO:0007669"/>
    <property type="project" value="InterPro"/>
</dbReference>
<sequence>MDLIPNAMTVDVEDYFHVSAFADRVTRHDWDRYESRVQGNTDRLLSLFDEVQVRGTFFVLGWVAERFPRLVQRIVKAGHEIASHGYWHQLVYDLTPEQFVKDIQASRDAIASACGVEVNAYRAPSFSITDKSFWALDLLREHGFTTDSSIFPISGHDRYGVKDANKEIHQRETAHGEISEFPPSAWSRGRFHVPIGGGYFRLFPLPVTSKAIRVVRREGRPAMFYTHPWEIDSEQPRMQNLTKRTRFRHYVNLKHTADRLRRLCQSHRFDRMSTVMDAVRQSAVC</sequence>
<dbReference type="Pfam" id="PF01522">
    <property type="entry name" value="Polysacc_deac_1"/>
    <property type="match status" value="1"/>
</dbReference>
<dbReference type="Pfam" id="PF11959">
    <property type="entry name" value="DUF3473"/>
    <property type="match status" value="1"/>
</dbReference>
<dbReference type="GO" id="GO:0016810">
    <property type="term" value="F:hydrolase activity, acting on carbon-nitrogen (but not peptide) bonds"/>
    <property type="evidence" value="ECO:0007669"/>
    <property type="project" value="InterPro"/>
</dbReference>
<dbReference type="OrthoDB" id="258610at2"/>
<accession>A0A5C6E6W5</accession>
<dbReference type="AlphaFoldDB" id="A0A5C6E6W5"/>
<dbReference type="InterPro" id="IPR045235">
    <property type="entry name" value="PuuE_HpPgdA-like"/>
</dbReference>
<dbReference type="NCBIfam" id="TIGR03006">
    <property type="entry name" value="pepcterm_polyde"/>
    <property type="match status" value="1"/>
</dbReference>
<dbReference type="CDD" id="cd10941">
    <property type="entry name" value="CE4_PuuE_HpPgdA_like_2"/>
    <property type="match status" value="1"/>
</dbReference>
<dbReference type="PANTHER" id="PTHR47561">
    <property type="entry name" value="POLYSACCHARIDE DEACETYLASE FAMILY PROTEIN (AFU_ORTHOLOGUE AFUA_6G05030)"/>
    <property type="match status" value="1"/>
</dbReference>
<dbReference type="SUPFAM" id="SSF88713">
    <property type="entry name" value="Glycoside hydrolase/deacetylase"/>
    <property type="match status" value="1"/>
</dbReference>
<keyword evidence="2" id="KW-0378">Hydrolase</keyword>
<organism evidence="2 3">
    <name type="scientific">Novipirellula aureliae</name>
    <dbReference type="NCBI Taxonomy" id="2527966"/>
    <lineage>
        <taxon>Bacteria</taxon>
        <taxon>Pseudomonadati</taxon>
        <taxon>Planctomycetota</taxon>
        <taxon>Planctomycetia</taxon>
        <taxon>Pirellulales</taxon>
        <taxon>Pirellulaceae</taxon>
        <taxon>Novipirellula</taxon>
    </lineage>
</organism>
<dbReference type="EC" id="3.5.1.-" evidence="2"/>
<gene>
    <name evidence="2" type="primary">pgdA</name>
    <name evidence="2" type="ORF">Q31b_18600</name>
</gene>
<protein>
    <submittedName>
        <fullName evidence="2">Peptidoglycan deacetylase</fullName>
        <ecNumber evidence="2">3.5.1.-</ecNumber>
    </submittedName>
</protein>
<dbReference type="InterPro" id="IPR011330">
    <property type="entry name" value="Glyco_hydro/deAcase_b/a-brl"/>
</dbReference>
<dbReference type="PANTHER" id="PTHR47561:SF1">
    <property type="entry name" value="POLYSACCHARIDE DEACETYLASE FAMILY PROTEIN (AFU_ORTHOLOGUE AFUA_6G05030)"/>
    <property type="match status" value="1"/>
</dbReference>
<dbReference type="EMBL" id="SJPY01000002">
    <property type="protein sequence ID" value="TWU44324.1"/>
    <property type="molecule type" value="Genomic_DNA"/>
</dbReference>
<dbReference type="InterPro" id="IPR014344">
    <property type="entry name" value="XrtA_polysacc_deacetyl"/>
</dbReference>
<reference evidence="2 3" key="1">
    <citation type="submission" date="2019-02" db="EMBL/GenBank/DDBJ databases">
        <title>Deep-cultivation of Planctomycetes and their phenomic and genomic characterization uncovers novel biology.</title>
        <authorList>
            <person name="Wiegand S."/>
            <person name="Jogler M."/>
            <person name="Boedeker C."/>
            <person name="Pinto D."/>
            <person name="Vollmers J."/>
            <person name="Rivas-Marin E."/>
            <person name="Kohn T."/>
            <person name="Peeters S.H."/>
            <person name="Heuer A."/>
            <person name="Rast P."/>
            <person name="Oberbeckmann S."/>
            <person name="Bunk B."/>
            <person name="Jeske O."/>
            <person name="Meyerdierks A."/>
            <person name="Storesund J.E."/>
            <person name="Kallscheuer N."/>
            <person name="Luecker S."/>
            <person name="Lage O.M."/>
            <person name="Pohl T."/>
            <person name="Merkel B.J."/>
            <person name="Hornburger P."/>
            <person name="Mueller R.-W."/>
            <person name="Bruemmer F."/>
            <person name="Labrenz M."/>
            <person name="Spormann A.M."/>
            <person name="Op Den Camp H."/>
            <person name="Overmann J."/>
            <person name="Amann R."/>
            <person name="Jetten M.S.M."/>
            <person name="Mascher T."/>
            <person name="Medema M.H."/>
            <person name="Devos D.P."/>
            <person name="Kaster A.-K."/>
            <person name="Ovreas L."/>
            <person name="Rohde M."/>
            <person name="Galperin M.Y."/>
            <person name="Jogler C."/>
        </authorList>
    </citation>
    <scope>NUCLEOTIDE SEQUENCE [LARGE SCALE GENOMIC DNA]</scope>
    <source>
        <strain evidence="2 3">Q31b</strain>
    </source>
</reference>
<feature type="domain" description="NodB homology" evidence="1">
    <location>
        <begin position="22"/>
        <end position="285"/>
    </location>
</feature>
<dbReference type="Gene3D" id="3.20.20.370">
    <property type="entry name" value="Glycoside hydrolase/deacetylase"/>
    <property type="match status" value="1"/>
</dbReference>
<evidence type="ECO:0000313" key="2">
    <source>
        <dbReference type="EMBL" id="TWU44324.1"/>
    </source>
</evidence>
<dbReference type="Proteomes" id="UP000315471">
    <property type="component" value="Unassembled WGS sequence"/>
</dbReference>
<dbReference type="PROSITE" id="PS51677">
    <property type="entry name" value="NODB"/>
    <property type="match status" value="1"/>
</dbReference>
<proteinExistence type="predicted"/>
<dbReference type="RefSeq" id="WP_146599294.1">
    <property type="nucleotide sequence ID" value="NZ_SJPY01000002.1"/>
</dbReference>
<dbReference type="InterPro" id="IPR022560">
    <property type="entry name" value="DUF3473"/>
</dbReference>